<dbReference type="GO" id="GO:0030286">
    <property type="term" value="C:dynein complex"/>
    <property type="evidence" value="ECO:0007669"/>
    <property type="project" value="InterPro"/>
</dbReference>
<reference evidence="2" key="1">
    <citation type="submission" date="2013-12" db="EMBL/GenBank/DDBJ databases">
        <title>The Genome Sequence of Aphanomyces astaci APO3.</title>
        <authorList>
            <consortium name="The Broad Institute Genomics Platform"/>
            <person name="Russ C."/>
            <person name="Tyler B."/>
            <person name="van West P."/>
            <person name="Dieguez-Uribeondo J."/>
            <person name="Young S.K."/>
            <person name="Zeng Q."/>
            <person name="Gargeya S."/>
            <person name="Fitzgerald M."/>
            <person name="Abouelleil A."/>
            <person name="Alvarado L."/>
            <person name="Chapman S.B."/>
            <person name="Gainer-Dewar J."/>
            <person name="Goldberg J."/>
            <person name="Griggs A."/>
            <person name="Gujja S."/>
            <person name="Hansen M."/>
            <person name="Howarth C."/>
            <person name="Imamovic A."/>
            <person name="Ireland A."/>
            <person name="Larimer J."/>
            <person name="McCowan C."/>
            <person name="Murphy C."/>
            <person name="Pearson M."/>
            <person name="Poon T.W."/>
            <person name="Priest M."/>
            <person name="Roberts A."/>
            <person name="Saif S."/>
            <person name="Shea T."/>
            <person name="Sykes S."/>
            <person name="Wortman J."/>
            <person name="Nusbaum C."/>
            <person name="Birren B."/>
        </authorList>
    </citation>
    <scope>NUCLEOTIDE SEQUENCE [LARGE SCALE GENOMIC DNA]</scope>
    <source>
        <strain evidence="2">APO3</strain>
    </source>
</reference>
<dbReference type="InterPro" id="IPR026983">
    <property type="entry name" value="DHC"/>
</dbReference>
<dbReference type="GeneID" id="20806419"/>
<dbReference type="PANTHER" id="PTHR22878">
    <property type="entry name" value="DYNEIN HEAVY CHAIN 6, AXONEMAL-LIKE-RELATED"/>
    <property type="match status" value="1"/>
</dbReference>
<dbReference type="Pfam" id="PF08385">
    <property type="entry name" value="DHC_N1"/>
    <property type="match status" value="1"/>
</dbReference>
<sequence>MDVAVAAYIERYGTVEDILVLDLVSCEWRRWARDQLRWRTRFQRLYLEEFTFLAGEQDEAADSQDWRLVCVQHDLGYASGYHLGAFTAQDEASMLRWLFVTRQAINRMSRTMTDVLATSPPELMPLHEATYWQRSEEHLKLLQDSLGGWTAGESSAWHPEWNVKLADHVQTIKKLHNQAQWNAKYFKVLEPPFQAILATDMTQIPFIVPPMIKTLKMMWSSSKYYKDCFKMGGLLCRIAQALCVRVCRAISITALLQGDDDFQDSIDVVESAGVMLARWHDVYDPSSTVWGPFDMYSLFHRVDSVAQRCSEVRSALVLLRQVRTFMIDKVQNCDDGSHIDPFERMLQDMDRDLHRHWGAIDDVFAERHTATWQHGMAALRTHSDALLQFVHRLQDKVPIY</sequence>
<evidence type="ECO:0000259" key="1">
    <source>
        <dbReference type="Pfam" id="PF08385"/>
    </source>
</evidence>
<feature type="domain" description="Dynein heavy chain tail" evidence="1">
    <location>
        <begin position="105"/>
        <end position="380"/>
    </location>
</feature>
<dbReference type="GO" id="GO:0045505">
    <property type="term" value="F:dynein intermediate chain binding"/>
    <property type="evidence" value="ECO:0007669"/>
    <property type="project" value="InterPro"/>
</dbReference>
<dbReference type="GO" id="GO:0051959">
    <property type="term" value="F:dynein light intermediate chain binding"/>
    <property type="evidence" value="ECO:0007669"/>
    <property type="project" value="InterPro"/>
</dbReference>
<evidence type="ECO:0000313" key="2">
    <source>
        <dbReference type="EMBL" id="ETV83805.1"/>
    </source>
</evidence>
<dbReference type="RefSeq" id="XP_009827235.1">
    <property type="nucleotide sequence ID" value="XM_009828933.1"/>
</dbReference>
<dbReference type="VEuPathDB" id="FungiDB:H257_04423"/>
<dbReference type="GO" id="GO:0007018">
    <property type="term" value="P:microtubule-based movement"/>
    <property type="evidence" value="ECO:0007669"/>
    <property type="project" value="InterPro"/>
</dbReference>
<dbReference type="OrthoDB" id="64868at2759"/>
<dbReference type="InterPro" id="IPR013594">
    <property type="entry name" value="Dynein_heavy_tail"/>
</dbReference>
<organism evidence="2">
    <name type="scientific">Aphanomyces astaci</name>
    <name type="common">Crayfish plague agent</name>
    <dbReference type="NCBI Taxonomy" id="112090"/>
    <lineage>
        <taxon>Eukaryota</taxon>
        <taxon>Sar</taxon>
        <taxon>Stramenopiles</taxon>
        <taxon>Oomycota</taxon>
        <taxon>Saprolegniomycetes</taxon>
        <taxon>Saprolegniales</taxon>
        <taxon>Verrucalvaceae</taxon>
        <taxon>Aphanomyces</taxon>
    </lineage>
</organism>
<dbReference type="AlphaFoldDB" id="W4GVR1"/>
<accession>W4GVR1</accession>
<name>W4GVR1_APHAT</name>
<proteinExistence type="predicted"/>
<gene>
    <name evidence="2" type="ORF">H257_04423</name>
</gene>
<dbReference type="STRING" id="112090.W4GVR1"/>
<dbReference type="PANTHER" id="PTHR22878:SF68">
    <property type="entry name" value="DYNEIN HEAVY CHAIN 6, AXONEMAL-LIKE"/>
    <property type="match status" value="1"/>
</dbReference>
<protein>
    <recommendedName>
        <fullName evidence="1">Dynein heavy chain tail domain-containing protein</fullName>
    </recommendedName>
</protein>
<dbReference type="EMBL" id="KI913120">
    <property type="protein sequence ID" value="ETV83805.1"/>
    <property type="molecule type" value="Genomic_DNA"/>
</dbReference>